<dbReference type="CDD" id="cd14066">
    <property type="entry name" value="STKc_IRAK"/>
    <property type="match status" value="2"/>
</dbReference>
<sequence>MGHSISNHCRGDVPVDVCQSCVKVGTKEIKEDYRCPNAKRAIICNPSPPPLSSSAPVPLMSPPSSTKTTTLDENGNKSSILAVSIVVPAVILALCAISIWFFCFQRKKKRQTEFFDDVDGEIQSVESLQFNFNTISAATNNFSEANKLGEGGFGPVYKGTLSEEQHIAVKRLSENSGQGDQEFKNEVTLVAKLQHRNLVKLVGFSIAGEEKLLIYEYMPNASLDKFLFGLPPDPLYFDPIKCAQLNWERRYKIIKGVATGLVYLHEESRLKIIHRDLKASNILLDKDMNPKIADFGMARLFVLDQTQASTKRIVGTHGYMAPEYVMHGKFSVKSDVFSFGVLVLEILSGRKNNSFHKSEIARDLLSYVWRHWNDGSAIEILDPTLKDTYSRNEAVRCIHVALLCVQENVADRPTMPTVVQMLNTYSAITTDLPSEPAFLADSKRHPTLGSDSEEQRSWKNELNNEATTCSVNEVTVSEYYPQSTFVDQLGRRYSSCQLLQISSCCTLSITVNDRPGVYLWNNVSNVSIPDQLTPILGGLLKDLVGATVSSFRRNFADGDANVTNNTKVYAFVQCTADISSSDCSLCLLGAISELPNCCDGKSGGRIIRPSCNFRYELYPFLEDINTPSPPLSSSPAPHHSPPPPLASLPPPLSTTPNSNRKNSPILAISIAVPSAIVILSGIAFWFFCFHRKKTTTEYIDGFNDEMQSTESLQFNYSTLSAATDNFAEANKLGEGGFGSVYKGTLSDCQEIAVKRLSRTSRQGRQEFKNEVTLVAKLQHRNLVKLIGFSLTGEEKLLIYEFMPNGSLDKFLFDPVKRTQLDWGRRYRIIGGVARGLLYLHEESRLKIIHRDLKASNILLDINMNPKIADFGMARLFVLDQTQASTTRIVGTHGYMAPEYIMHGEFSIKSDVFSFGVLVLEILCGERNSDFHKLDVAWNLLSYVSIKVFVLHPIYFCLVYAMDNKTEEKLVQAWKHWKNGSAIEILDPAMKDTCCINEAVRCIHVALLCVQENFADRPSMPRVVLMLNNYSDVNPNLPSAPAFLADSTRHIKPHPTLYTGNSEERGFSKNETNSETATCSVNEVSVTEICPR</sequence>
<keyword evidence="2" id="KW-0723">Serine/threonine-protein kinase</keyword>
<proteinExistence type="predicted"/>
<dbReference type="InterPro" id="IPR000719">
    <property type="entry name" value="Prot_kinase_dom"/>
</dbReference>
<evidence type="ECO:0000256" key="11">
    <source>
        <dbReference type="ARBA" id="ARBA00022989"/>
    </source>
</evidence>
<gene>
    <name evidence="19" type="ORF">C5167_041052</name>
</gene>
<keyword evidence="10 14" id="KW-0067">ATP-binding</keyword>
<keyword evidence="5 16" id="KW-0812">Transmembrane</keyword>
<dbReference type="SUPFAM" id="SSF56112">
    <property type="entry name" value="Protein kinase-like (PK-like)"/>
    <property type="match status" value="2"/>
</dbReference>
<feature type="compositionally biased region" description="Low complexity" evidence="15">
    <location>
        <begin position="52"/>
        <end position="65"/>
    </location>
</feature>
<feature type="transmembrane region" description="Helical" evidence="16">
    <location>
        <begin position="665"/>
        <end position="687"/>
    </location>
</feature>
<dbReference type="PROSITE" id="PS51473">
    <property type="entry name" value="GNK2"/>
    <property type="match status" value="1"/>
</dbReference>
<dbReference type="PANTHER" id="PTHR27002:SF980">
    <property type="entry name" value="CYSTEINE-RICH RECEPTOR-LIKE PROTEIN KINASE 10 ISOFORM X1"/>
    <property type="match status" value="1"/>
</dbReference>
<dbReference type="GO" id="GO:0004674">
    <property type="term" value="F:protein serine/threonine kinase activity"/>
    <property type="evidence" value="ECO:0007669"/>
    <property type="project" value="UniProtKB-KW"/>
</dbReference>
<evidence type="ECO:0000256" key="5">
    <source>
        <dbReference type="ARBA" id="ARBA00022692"/>
    </source>
</evidence>
<dbReference type="PANTHER" id="PTHR27002">
    <property type="entry name" value="RECEPTOR-LIKE SERINE/THREONINE-PROTEIN KINASE SD1-8"/>
    <property type="match status" value="1"/>
</dbReference>
<dbReference type="Gene3D" id="3.30.430.20">
    <property type="entry name" value="Gnk2 domain, C-X8-C-X2-C motif"/>
    <property type="match status" value="1"/>
</dbReference>
<feature type="domain" description="Protein kinase" evidence="17">
    <location>
        <begin position="142"/>
        <end position="428"/>
    </location>
</feature>
<evidence type="ECO:0000256" key="12">
    <source>
        <dbReference type="ARBA" id="ARBA00023136"/>
    </source>
</evidence>
<dbReference type="Pfam" id="PF07714">
    <property type="entry name" value="PK_Tyr_Ser-Thr"/>
    <property type="match status" value="2"/>
</dbReference>
<keyword evidence="11 16" id="KW-1133">Transmembrane helix</keyword>
<keyword evidence="12 16" id="KW-0472">Membrane</keyword>
<feature type="region of interest" description="Disordered" evidence="15">
    <location>
        <begin position="46"/>
        <end position="72"/>
    </location>
</feature>
<dbReference type="InterPro" id="IPR008271">
    <property type="entry name" value="Ser/Thr_kinase_AS"/>
</dbReference>
<evidence type="ECO:0000259" key="18">
    <source>
        <dbReference type="PROSITE" id="PS51473"/>
    </source>
</evidence>
<evidence type="ECO:0000259" key="17">
    <source>
        <dbReference type="PROSITE" id="PS50011"/>
    </source>
</evidence>
<evidence type="ECO:0000256" key="14">
    <source>
        <dbReference type="PROSITE-ProRule" id="PRU10141"/>
    </source>
</evidence>
<dbReference type="GO" id="GO:0005524">
    <property type="term" value="F:ATP binding"/>
    <property type="evidence" value="ECO:0007669"/>
    <property type="project" value="UniProtKB-UniRule"/>
</dbReference>
<dbReference type="OMA" id="MIVMCEN"/>
<feature type="transmembrane region" description="Helical" evidence="16">
    <location>
        <begin position="80"/>
        <end position="104"/>
    </location>
</feature>
<dbReference type="FunFam" id="3.30.200.20:FF:000142">
    <property type="entry name" value="Cysteine-rich receptor-like protein kinase 10"/>
    <property type="match status" value="2"/>
</dbReference>
<evidence type="ECO:0000256" key="4">
    <source>
        <dbReference type="ARBA" id="ARBA00022679"/>
    </source>
</evidence>
<keyword evidence="20" id="KW-1185">Reference proteome</keyword>
<feature type="domain" description="Protein kinase" evidence="17">
    <location>
        <begin position="726"/>
        <end position="1036"/>
    </location>
</feature>
<name>A0A4Y7IKX0_PAPSO</name>
<evidence type="ECO:0000256" key="16">
    <source>
        <dbReference type="SAM" id="Phobius"/>
    </source>
</evidence>
<dbReference type="PROSITE" id="PS00107">
    <property type="entry name" value="PROTEIN_KINASE_ATP"/>
    <property type="match status" value="1"/>
</dbReference>
<keyword evidence="8 14" id="KW-0547">Nucleotide-binding</keyword>
<keyword evidence="7" id="KW-0677">Repeat</keyword>
<feature type="domain" description="Gnk2-homologous" evidence="18">
    <location>
        <begin position="513"/>
        <end position="620"/>
    </location>
</feature>
<dbReference type="Pfam" id="PF01657">
    <property type="entry name" value="Stress-antifung"/>
    <property type="match status" value="1"/>
</dbReference>
<dbReference type="Gene3D" id="1.10.510.10">
    <property type="entry name" value="Transferase(Phosphotransferase) domain 1"/>
    <property type="match status" value="2"/>
</dbReference>
<evidence type="ECO:0000256" key="15">
    <source>
        <dbReference type="SAM" id="MobiDB-lite"/>
    </source>
</evidence>
<comment type="subcellular location">
    <subcellularLocation>
        <location evidence="1">Membrane</location>
        <topology evidence="1">Single-pass membrane protein</topology>
    </subcellularLocation>
</comment>
<evidence type="ECO:0000256" key="13">
    <source>
        <dbReference type="ARBA" id="ARBA00023180"/>
    </source>
</evidence>
<dbReference type="FunFam" id="1.10.510.10:FF:000129">
    <property type="entry name" value="cysteine-rich receptor-like protein kinase 10"/>
    <property type="match status" value="2"/>
</dbReference>
<dbReference type="Proteomes" id="UP000316621">
    <property type="component" value="Chromosome 1"/>
</dbReference>
<dbReference type="Gene3D" id="3.30.200.20">
    <property type="entry name" value="Phosphorylase Kinase, domain 1"/>
    <property type="match status" value="2"/>
</dbReference>
<reference evidence="19 20" key="1">
    <citation type="journal article" date="2018" name="Science">
        <title>The opium poppy genome and morphinan production.</title>
        <authorList>
            <person name="Guo L."/>
            <person name="Winzer T."/>
            <person name="Yang X."/>
            <person name="Li Y."/>
            <person name="Ning Z."/>
            <person name="He Z."/>
            <person name="Teodor R."/>
            <person name="Lu Y."/>
            <person name="Bowser T.A."/>
            <person name="Graham I.A."/>
            <person name="Ye K."/>
        </authorList>
    </citation>
    <scope>NUCLEOTIDE SEQUENCE [LARGE SCALE GENOMIC DNA]</scope>
    <source>
        <strain evidence="20">cv. HN1</strain>
        <tissue evidence="19">Leaves</tissue>
    </source>
</reference>
<dbReference type="GO" id="GO:0005886">
    <property type="term" value="C:plasma membrane"/>
    <property type="evidence" value="ECO:0007669"/>
    <property type="project" value="TreeGrafter"/>
</dbReference>
<evidence type="ECO:0000313" key="20">
    <source>
        <dbReference type="Proteomes" id="UP000316621"/>
    </source>
</evidence>
<protein>
    <recommendedName>
        <fullName evidence="21">Protein kinase domain-containing protein</fullName>
    </recommendedName>
</protein>
<dbReference type="FunFam" id="3.30.430.20:FF:000002">
    <property type="entry name" value="Cysteine-rich receptor-like protein kinase 10"/>
    <property type="match status" value="1"/>
</dbReference>
<dbReference type="SMART" id="SM00220">
    <property type="entry name" value="S_TKc"/>
    <property type="match status" value="2"/>
</dbReference>
<evidence type="ECO:0000313" key="19">
    <source>
        <dbReference type="EMBL" id="RZC48098.1"/>
    </source>
</evidence>
<evidence type="ECO:0000256" key="10">
    <source>
        <dbReference type="ARBA" id="ARBA00022840"/>
    </source>
</evidence>
<evidence type="ECO:0000256" key="6">
    <source>
        <dbReference type="ARBA" id="ARBA00022729"/>
    </source>
</evidence>
<evidence type="ECO:0008006" key="21">
    <source>
        <dbReference type="Google" id="ProtNLM"/>
    </source>
</evidence>
<evidence type="ECO:0000256" key="8">
    <source>
        <dbReference type="ARBA" id="ARBA00022741"/>
    </source>
</evidence>
<evidence type="ECO:0000256" key="7">
    <source>
        <dbReference type="ARBA" id="ARBA00022737"/>
    </source>
</evidence>
<evidence type="ECO:0000256" key="1">
    <source>
        <dbReference type="ARBA" id="ARBA00004167"/>
    </source>
</evidence>
<dbReference type="InterPro" id="IPR011009">
    <property type="entry name" value="Kinase-like_dom_sf"/>
</dbReference>
<dbReference type="GO" id="GO:0006950">
    <property type="term" value="P:response to stress"/>
    <property type="evidence" value="ECO:0007669"/>
    <property type="project" value="UniProtKB-ARBA"/>
</dbReference>
<dbReference type="InterPro" id="IPR017441">
    <property type="entry name" value="Protein_kinase_ATP_BS"/>
</dbReference>
<dbReference type="PROSITE" id="PS00108">
    <property type="entry name" value="PROTEIN_KINASE_ST"/>
    <property type="match status" value="2"/>
</dbReference>
<dbReference type="InterPro" id="IPR038408">
    <property type="entry name" value="GNK2_sf"/>
</dbReference>
<keyword evidence="4" id="KW-0808">Transferase</keyword>
<dbReference type="Gramene" id="RZC48098">
    <property type="protein sequence ID" value="RZC48098"/>
    <property type="gene ID" value="C5167_041052"/>
</dbReference>
<dbReference type="InterPro" id="IPR002902">
    <property type="entry name" value="GNK2"/>
</dbReference>
<dbReference type="EMBL" id="CM010715">
    <property type="protein sequence ID" value="RZC48098.1"/>
    <property type="molecule type" value="Genomic_DNA"/>
</dbReference>
<keyword evidence="3" id="KW-0597">Phosphoprotein</keyword>
<evidence type="ECO:0000256" key="2">
    <source>
        <dbReference type="ARBA" id="ARBA00022527"/>
    </source>
</evidence>
<keyword evidence="6" id="KW-0732">Signal</keyword>
<keyword evidence="13" id="KW-0325">Glycoprotein</keyword>
<dbReference type="InterPro" id="IPR001245">
    <property type="entry name" value="Ser-Thr/Tyr_kinase_cat_dom"/>
</dbReference>
<evidence type="ECO:0000256" key="9">
    <source>
        <dbReference type="ARBA" id="ARBA00022777"/>
    </source>
</evidence>
<feature type="binding site" evidence="14">
    <location>
        <position position="754"/>
    </location>
    <ligand>
        <name>ATP</name>
        <dbReference type="ChEBI" id="CHEBI:30616"/>
    </ligand>
</feature>
<dbReference type="AlphaFoldDB" id="A0A4Y7IKX0"/>
<dbReference type="CDD" id="cd23509">
    <property type="entry name" value="Gnk2-like"/>
    <property type="match status" value="1"/>
</dbReference>
<dbReference type="PROSITE" id="PS50011">
    <property type="entry name" value="PROTEIN_KINASE_DOM"/>
    <property type="match status" value="2"/>
</dbReference>
<accession>A0A4Y7IKX0</accession>
<feature type="compositionally biased region" description="Pro residues" evidence="15">
    <location>
        <begin position="628"/>
        <end position="653"/>
    </location>
</feature>
<organism evidence="19 20">
    <name type="scientific">Papaver somniferum</name>
    <name type="common">Opium poppy</name>
    <dbReference type="NCBI Taxonomy" id="3469"/>
    <lineage>
        <taxon>Eukaryota</taxon>
        <taxon>Viridiplantae</taxon>
        <taxon>Streptophyta</taxon>
        <taxon>Embryophyta</taxon>
        <taxon>Tracheophyta</taxon>
        <taxon>Spermatophyta</taxon>
        <taxon>Magnoliopsida</taxon>
        <taxon>Ranunculales</taxon>
        <taxon>Papaveraceae</taxon>
        <taxon>Papaveroideae</taxon>
        <taxon>Papaver</taxon>
    </lineage>
</organism>
<keyword evidence="9" id="KW-0418">Kinase</keyword>
<feature type="region of interest" description="Disordered" evidence="15">
    <location>
        <begin position="628"/>
        <end position="657"/>
    </location>
</feature>
<evidence type="ECO:0000256" key="3">
    <source>
        <dbReference type="ARBA" id="ARBA00022553"/>
    </source>
</evidence>